<keyword evidence="3" id="KW-0540">Nuclease</keyword>
<dbReference type="EMBL" id="JBHLSV010000048">
    <property type="protein sequence ID" value="MFC0676199.1"/>
    <property type="molecule type" value="Genomic_DNA"/>
</dbReference>
<dbReference type="InterPro" id="IPR036691">
    <property type="entry name" value="Endo/exonu/phosph_ase_sf"/>
</dbReference>
<dbReference type="Gene3D" id="3.60.10.10">
    <property type="entry name" value="Endonuclease/exonuclease/phosphatase"/>
    <property type="match status" value="1"/>
</dbReference>
<feature type="chain" id="PRO_5046437585" evidence="1">
    <location>
        <begin position="26"/>
        <end position="279"/>
    </location>
</feature>
<dbReference type="SUPFAM" id="SSF56219">
    <property type="entry name" value="DNase I-like"/>
    <property type="match status" value="1"/>
</dbReference>
<feature type="signal peptide" evidence="1">
    <location>
        <begin position="1"/>
        <end position="25"/>
    </location>
</feature>
<keyword evidence="4" id="KW-1185">Reference proteome</keyword>
<evidence type="ECO:0000259" key="2">
    <source>
        <dbReference type="Pfam" id="PF03372"/>
    </source>
</evidence>
<feature type="domain" description="Endonuclease/exonuclease/phosphatase" evidence="2">
    <location>
        <begin position="42"/>
        <end position="268"/>
    </location>
</feature>
<evidence type="ECO:0000256" key="1">
    <source>
        <dbReference type="SAM" id="SignalP"/>
    </source>
</evidence>
<evidence type="ECO:0000313" key="3">
    <source>
        <dbReference type="EMBL" id="MFC0676199.1"/>
    </source>
</evidence>
<dbReference type="Proteomes" id="UP001589793">
    <property type="component" value="Unassembled WGS sequence"/>
</dbReference>
<dbReference type="Pfam" id="PF03372">
    <property type="entry name" value="Exo_endo_phos"/>
    <property type="match status" value="1"/>
</dbReference>
<dbReference type="PANTHER" id="PTHR14859:SF15">
    <property type="entry name" value="ENDONUCLEASE_EXONUCLEASE_PHOSPHATASE DOMAIN-CONTAINING PROTEIN"/>
    <property type="match status" value="1"/>
</dbReference>
<evidence type="ECO:0000313" key="4">
    <source>
        <dbReference type="Proteomes" id="UP001589793"/>
    </source>
</evidence>
<dbReference type="RefSeq" id="WP_376983251.1">
    <property type="nucleotide sequence ID" value="NZ_JBHLSV010000048.1"/>
</dbReference>
<sequence>MQRRTLLTIPLALAATGLMTTPVQAGGPATPGGHGARVLTVMTFNIHHGEGADGVVDLERIAGIIRDSGADLIGLQEVDRHFSERSGWADQPAELAERLGFHVAFGANIDEEPPEGRTERSQYGTAILSRHPITHAENIPLTSSADQEQRGLLRAVVDVRGRTVEFCSTHLEAFSAADRQVQAQQLVELIGAKERAVVVGDMNAEPEDPEIAPLREAFVDAWDAAGHGDGATYPAEAPSSRIDAIYGTGAVRPVVTRVLSGSPEASDHLPIISRIVLRP</sequence>
<dbReference type="InterPro" id="IPR051916">
    <property type="entry name" value="GPI-anchor_lipid_remodeler"/>
</dbReference>
<reference evidence="3 4" key="1">
    <citation type="submission" date="2024-09" db="EMBL/GenBank/DDBJ databases">
        <authorList>
            <person name="Sun Q."/>
            <person name="Mori K."/>
        </authorList>
    </citation>
    <scope>NUCLEOTIDE SEQUENCE [LARGE SCALE GENOMIC DNA]</scope>
    <source>
        <strain evidence="3 4">CICC 10874</strain>
    </source>
</reference>
<gene>
    <name evidence="3" type="ORF">ACFFF6_19815</name>
</gene>
<dbReference type="PANTHER" id="PTHR14859">
    <property type="entry name" value="CALCOFLUOR WHITE HYPERSENSITIVE PROTEIN PRECURSOR"/>
    <property type="match status" value="1"/>
</dbReference>
<dbReference type="InterPro" id="IPR005135">
    <property type="entry name" value="Endo/exonuclease/phosphatase"/>
</dbReference>
<comment type="caution">
    <text evidence="3">The sequence shown here is derived from an EMBL/GenBank/DDBJ whole genome shotgun (WGS) entry which is preliminary data.</text>
</comment>
<proteinExistence type="predicted"/>
<dbReference type="GO" id="GO:0004519">
    <property type="term" value="F:endonuclease activity"/>
    <property type="evidence" value="ECO:0007669"/>
    <property type="project" value="UniProtKB-KW"/>
</dbReference>
<accession>A0ABV6RGU9</accession>
<keyword evidence="3" id="KW-0255">Endonuclease</keyword>
<organism evidence="3 4">
    <name type="scientific">Brachybacterium hainanense</name>
    <dbReference type="NCBI Taxonomy" id="1541174"/>
    <lineage>
        <taxon>Bacteria</taxon>
        <taxon>Bacillati</taxon>
        <taxon>Actinomycetota</taxon>
        <taxon>Actinomycetes</taxon>
        <taxon>Micrococcales</taxon>
        <taxon>Dermabacteraceae</taxon>
        <taxon>Brachybacterium</taxon>
    </lineage>
</organism>
<keyword evidence="3" id="KW-0378">Hydrolase</keyword>
<name>A0ABV6RGU9_9MICO</name>
<keyword evidence="1" id="KW-0732">Signal</keyword>
<protein>
    <submittedName>
        <fullName evidence="3">Endonuclease/exonuclease/phosphatase family protein</fullName>
    </submittedName>
</protein>